<dbReference type="Gene3D" id="2.40.170.20">
    <property type="entry name" value="TonB-dependent receptor, beta-barrel domain"/>
    <property type="match status" value="1"/>
</dbReference>
<dbReference type="SUPFAM" id="SSF56935">
    <property type="entry name" value="Porins"/>
    <property type="match status" value="1"/>
</dbReference>
<comment type="subcellular location">
    <subcellularLocation>
        <location evidence="1 7">Cell outer membrane</location>
        <topology evidence="1 7">Multi-pass membrane protein</topology>
    </subcellularLocation>
</comment>
<dbReference type="HOGENOM" id="CLU_004317_0_2_10"/>
<evidence type="ECO:0000256" key="6">
    <source>
        <dbReference type="ARBA" id="ARBA00023237"/>
    </source>
</evidence>
<dbReference type="InterPro" id="IPR036942">
    <property type="entry name" value="Beta-barrel_TonB_sf"/>
</dbReference>
<evidence type="ECO:0000256" key="3">
    <source>
        <dbReference type="ARBA" id="ARBA00022452"/>
    </source>
</evidence>
<evidence type="ECO:0000256" key="7">
    <source>
        <dbReference type="PROSITE-ProRule" id="PRU01360"/>
    </source>
</evidence>
<dbReference type="InterPro" id="IPR023997">
    <property type="entry name" value="TonB-dep_OMP_SusC/RagA_CS"/>
</dbReference>
<keyword evidence="10" id="KW-1185">Reference proteome</keyword>
<dbReference type="InterPro" id="IPR012910">
    <property type="entry name" value="Plug_dom"/>
</dbReference>
<dbReference type="Pfam" id="PF13715">
    <property type="entry name" value="CarbopepD_reg_2"/>
    <property type="match status" value="1"/>
</dbReference>
<dbReference type="Pfam" id="PF07715">
    <property type="entry name" value="Plug"/>
    <property type="match status" value="1"/>
</dbReference>
<dbReference type="NCBIfam" id="TIGR04056">
    <property type="entry name" value="OMP_RagA_SusC"/>
    <property type="match status" value="1"/>
</dbReference>
<dbReference type="Gene3D" id="2.60.40.1120">
    <property type="entry name" value="Carboxypeptidase-like, regulatory domain"/>
    <property type="match status" value="1"/>
</dbReference>
<sequence length="1112" mass="121436">MNINLQTSIDWCRIMKITCSQLLIAIVFTGVTLAGTDHAQSILSRQVDISAHNMDLGSFLKKLEKKANVKFIYFEDLLESSKKITLDARQQKLKDVLTELLQPYNINYDVVNDRIVLSRNTGTPAPTAAENAPVREEAQAVAITGKVTDEHGQALPGVVVKLKGTNIAVSTNEQGVYIINIPDNQGVLVFSFIGYTNREVPVNGQKVINIQLQQESKDLSEVVVVGYGTQKKVNLTGSVSSVSASQLEDRPITQASQALAGLAAGVQVSQNSGRPGNDGAGITIRGIGSFGAGRDALVLIDGLAGSLNDIDPDNIKSISILKDAASASIYGTRAANGVILVETKRGQNGKVQISYNNYVGWQKATSLPDFVDSWEYAQLTGATADVVAKYKSGTDPDNYPNVSHLKNLLNSGSGFQTDHNVSLAGGDQKSSYMLSLGYLNQNGIVAKNDYEKYNFLLNVDSKIKDNLTLKVNINGYSSNTKEPRQSSGDMQSMIGYAVREPNTFAGLKSDGTYGHQDSYSPEGWLASPSFNDTRNKYFMGGLELSWEIVKGLTLSGKGGYKYYDLTNTNYVADVQFDANTYIGPNSLTIYKGDGALTTLQSLLQYTKTIQKHTFTALAGYSQEANRDNWIQASRDNFPSNLLYELNAGAATNMQSSGSASEWALRSYFGRVNYDFAGKYLFEANARYDGSSRFPENNRWGFFPSVSAGWRVSEESFIKDNFNWIDNLKLRASWGELGNQNISNYPYQNAISLGQNYTFGGSLVSGAAVTTLSNINIKWETTKVTDIGLDLDVFKGKLSMTLDYFDKTTSDILYNVPVSSVLGLTPSEVNAGAMKNTGFEVMLKYNTAIGNFHIGASPNFSYVNSRVTKIAGNIQQDISAGLFVGQSLNPIYGYVADGIFKDAADVASYATQPIAGQPGVIRFKDISGPNGVPDGVVNSYDRTVIGNTTPKFAYGLTLTASYKGFDFTALLQGLGGYTKQMGSYQAFAYYNSGNIQRWQADNAWTTANPNPNALYPAITGLSQGSENVQTSTFWNRNATYLRLKNLQLGYSFSDKVVKRLHIGRLRVFAGGQNLFSWNHFYKGWDPEMYQATGDSPNFYPITSVYTFGANVKF</sequence>
<dbReference type="NCBIfam" id="TIGR04057">
    <property type="entry name" value="SusC_RagA_signa"/>
    <property type="match status" value="1"/>
</dbReference>
<evidence type="ECO:0000256" key="2">
    <source>
        <dbReference type="ARBA" id="ARBA00022448"/>
    </source>
</evidence>
<evidence type="ECO:0000259" key="8">
    <source>
        <dbReference type="Pfam" id="PF07715"/>
    </source>
</evidence>
<gene>
    <name evidence="9" type="ORF">Mucpa_4641</name>
</gene>
<keyword evidence="3 7" id="KW-1134">Transmembrane beta strand</keyword>
<dbReference type="InterPro" id="IPR008969">
    <property type="entry name" value="CarboxyPept-like_regulatory"/>
</dbReference>
<evidence type="ECO:0000256" key="1">
    <source>
        <dbReference type="ARBA" id="ARBA00004571"/>
    </source>
</evidence>
<keyword evidence="6 7" id="KW-0998">Cell outer membrane</keyword>
<dbReference type="GO" id="GO:0009279">
    <property type="term" value="C:cell outer membrane"/>
    <property type="evidence" value="ECO:0007669"/>
    <property type="project" value="UniProtKB-SubCell"/>
</dbReference>
<dbReference type="EMBL" id="CM001403">
    <property type="protein sequence ID" value="EHQ28728.1"/>
    <property type="molecule type" value="Genomic_DNA"/>
</dbReference>
<evidence type="ECO:0000256" key="4">
    <source>
        <dbReference type="ARBA" id="ARBA00022692"/>
    </source>
</evidence>
<dbReference type="Gene3D" id="2.170.130.10">
    <property type="entry name" value="TonB-dependent receptor, plug domain"/>
    <property type="match status" value="1"/>
</dbReference>
<dbReference type="InterPro" id="IPR023996">
    <property type="entry name" value="TonB-dep_OMP_SusC/RagA"/>
</dbReference>
<organism evidence="9 10">
    <name type="scientific">Mucilaginibacter paludis DSM 18603</name>
    <dbReference type="NCBI Taxonomy" id="714943"/>
    <lineage>
        <taxon>Bacteria</taxon>
        <taxon>Pseudomonadati</taxon>
        <taxon>Bacteroidota</taxon>
        <taxon>Sphingobacteriia</taxon>
        <taxon>Sphingobacteriales</taxon>
        <taxon>Sphingobacteriaceae</taxon>
        <taxon>Mucilaginibacter</taxon>
    </lineage>
</organism>
<protein>
    <submittedName>
        <fullName evidence="9">TonB-dependent receptor plug</fullName>
    </submittedName>
</protein>
<keyword evidence="2 7" id="KW-0813">Transport</keyword>
<dbReference type="FunFam" id="2.170.130.10:FF:000003">
    <property type="entry name" value="SusC/RagA family TonB-linked outer membrane protein"/>
    <property type="match status" value="1"/>
</dbReference>
<dbReference type="Proteomes" id="UP000002774">
    <property type="component" value="Chromosome"/>
</dbReference>
<proteinExistence type="inferred from homology"/>
<dbReference type="PROSITE" id="PS52016">
    <property type="entry name" value="TONB_DEPENDENT_REC_3"/>
    <property type="match status" value="1"/>
</dbReference>
<dbReference type="InterPro" id="IPR039426">
    <property type="entry name" value="TonB-dep_rcpt-like"/>
</dbReference>
<dbReference type="STRING" id="714943.Mucpa_4641"/>
<dbReference type="eggNOG" id="COG4206">
    <property type="taxonomic scope" value="Bacteria"/>
</dbReference>
<keyword evidence="9" id="KW-0675">Receptor</keyword>
<dbReference type="Gene3D" id="3.55.50.30">
    <property type="match status" value="1"/>
</dbReference>
<evidence type="ECO:0000256" key="5">
    <source>
        <dbReference type="ARBA" id="ARBA00023136"/>
    </source>
</evidence>
<dbReference type="AlphaFoldDB" id="H1Y8W2"/>
<keyword evidence="4 7" id="KW-0812">Transmembrane</keyword>
<dbReference type="InterPro" id="IPR037066">
    <property type="entry name" value="Plug_dom_sf"/>
</dbReference>
<evidence type="ECO:0000313" key="10">
    <source>
        <dbReference type="Proteomes" id="UP000002774"/>
    </source>
</evidence>
<reference evidence="9" key="1">
    <citation type="submission" date="2011-09" db="EMBL/GenBank/DDBJ databases">
        <title>The permanent draft genome of Mucilaginibacter paludis DSM 18603.</title>
        <authorList>
            <consortium name="US DOE Joint Genome Institute (JGI-PGF)"/>
            <person name="Lucas S."/>
            <person name="Han J."/>
            <person name="Lapidus A."/>
            <person name="Bruce D."/>
            <person name="Goodwin L."/>
            <person name="Pitluck S."/>
            <person name="Peters L."/>
            <person name="Kyrpides N."/>
            <person name="Mavromatis K."/>
            <person name="Ivanova N."/>
            <person name="Mikhailova N."/>
            <person name="Held B."/>
            <person name="Detter J.C."/>
            <person name="Tapia R."/>
            <person name="Han C."/>
            <person name="Land M."/>
            <person name="Hauser L."/>
            <person name="Markowitz V."/>
            <person name="Cheng J.-F."/>
            <person name="Hugenholtz P."/>
            <person name="Woyke T."/>
            <person name="Wu D."/>
            <person name="Tindall B."/>
            <person name="Brambilla E."/>
            <person name="Klenk H.-P."/>
            <person name="Eisen J.A."/>
        </authorList>
    </citation>
    <scope>NUCLEOTIDE SEQUENCE [LARGE SCALE GENOMIC DNA]</scope>
    <source>
        <strain evidence="9">DSM 18603</strain>
    </source>
</reference>
<evidence type="ECO:0000313" key="9">
    <source>
        <dbReference type="EMBL" id="EHQ28728.1"/>
    </source>
</evidence>
<feature type="domain" description="TonB-dependent receptor plug" evidence="8">
    <location>
        <begin position="232"/>
        <end position="338"/>
    </location>
</feature>
<accession>H1Y8W2</accession>
<dbReference type="SUPFAM" id="SSF49464">
    <property type="entry name" value="Carboxypeptidase regulatory domain-like"/>
    <property type="match status" value="1"/>
</dbReference>
<name>H1Y8W2_9SPHI</name>
<keyword evidence="5 7" id="KW-0472">Membrane</keyword>
<comment type="similarity">
    <text evidence="7">Belongs to the TonB-dependent receptor family.</text>
</comment>